<protein>
    <submittedName>
        <fullName evidence="1">Uncharacterized protein</fullName>
    </submittedName>
</protein>
<dbReference type="EMBL" id="CP145316">
    <property type="protein sequence ID" value="XAM19054.1"/>
    <property type="molecule type" value="Genomic_DNA"/>
</dbReference>
<dbReference type="RefSeq" id="WP_300446548.1">
    <property type="nucleotide sequence ID" value="NZ_CP145316.1"/>
</dbReference>
<organism evidence="1 2">
    <name type="scientific">Helicobacter mastomyrinus</name>
    <dbReference type="NCBI Taxonomy" id="287948"/>
    <lineage>
        <taxon>Bacteria</taxon>
        <taxon>Pseudomonadati</taxon>
        <taxon>Campylobacterota</taxon>
        <taxon>Epsilonproteobacteria</taxon>
        <taxon>Campylobacterales</taxon>
        <taxon>Helicobacteraceae</taxon>
        <taxon>Helicobacter</taxon>
    </lineage>
</organism>
<name>A0ABZ3FAG9_9HELI</name>
<keyword evidence="2" id="KW-1185">Reference proteome</keyword>
<gene>
    <name evidence="1" type="ORF">V3I05_05105</name>
</gene>
<proteinExistence type="predicted"/>
<evidence type="ECO:0000313" key="1">
    <source>
        <dbReference type="EMBL" id="XAM19054.1"/>
    </source>
</evidence>
<reference evidence="1 2" key="1">
    <citation type="submission" date="2024-02" db="EMBL/GenBank/DDBJ databases">
        <title>Genome and pathogenicity analysis of Helicobacter mastomyrinus isolated from mice.</title>
        <authorList>
            <person name="Zhu L."/>
        </authorList>
    </citation>
    <scope>NUCLEOTIDE SEQUENCE [LARGE SCALE GENOMIC DNA]</scope>
    <source>
        <strain evidence="1 2">Hm-17</strain>
    </source>
</reference>
<accession>A0ABZ3FAG9</accession>
<dbReference type="Proteomes" id="UP001434737">
    <property type="component" value="Chromosome"/>
</dbReference>
<evidence type="ECO:0000313" key="2">
    <source>
        <dbReference type="Proteomes" id="UP001434737"/>
    </source>
</evidence>
<sequence length="79" mass="9248">MGHNEKVDGNKPRKEICLVLESHSMMLCCKARIKTRYKILKVFRVVNKLSGDVKILLMLHNLFVNKKSLLTLRILMMKH</sequence>